<feature type="compositionally biased region" description="Basic and acidic residues" evidence="1">
    <location>
        <begin position="1"/>
        <end position="15"/>
    </location>
</feature>
<reference evidence="2 3" key="1">
    <citation type="journal article" date="2025" name="Microbiol. Resour. Announc.">
        <title>Draft genome sequences for Neonectria magnoliae and Neonectria punicea, canker pathogens of Liriodendron tulipifera and Acer saccharum in West Virginia.</title>
        <authorList>
            <person name="Petronek H.M."/>
            <person name="Kasson M.T."/>
            <person name="Metheny A.M."/>
            <person name="Stauder C.M."/>
            <person name="Lovett B."/>
            <person name="Lynch S.C."/>
            <person name="Garnas J.R."/>
            <person name="Kasson L.R."/>
            <person name="Stajich J.E."/>
        </authorList>
    </citation>
    <scope>NUCLEOTIDE SEQUENCE [LARGE SCALE GENOMIC DNA]</scope>
    <source>
        <strain evidence="2 3">NRRL 64651</strain>
    </source>
</reference>
<dbReference type="EMBL" id="JAZAVK010000006">
    <property type="protein sequence ID" value="KAK7432228.1"/>
    <property type="molecule type" value="Genomic_DNA"/>
</dbReference>
<protein>
    <submittedName>
        <fullName evidence="2">Uncharacterized protein</fullName>
    </submittedName>
</protein>
<evidence type="ECO:0000313" key="2">
    <source>
        <dbReference type="EMBL" id="KAK7432228.1"/>
    </source>
</evidence>
<keyword evidence="3" id="KW-1185">Reference proteome</keyword>
<evidence type="ECO:0000256" key="1">
    <source>
        <dbReference type="SAM" id="MobiDB-lite"/>
    </source>
</evidence>
<dbReference type="Proteomes" id="UP001498421">
    <property type="component" value="Unassembled WGS sequence"/>
</dbReference>
<evidence type="ECO:0000313" key="3">
    <source>
        <dbReference type="Proteomes" id="UP001498421"/>
    </source>
</evidence>
<gene>
    <name evidence="2" type="ORF">QQZ08_001173</name>
</gene>
<proteinExistence type="predicted"/>
<accession>A0ABR1IH81</accession>
<comment type="caution">
    <text evidence="2">The sequence shown here is derived from an EMBL/GenBank/DDBJ whole genome shotgun (WGS) entry which is preliminary data.</text>
</comment>
<organism evidence="2 3">
    <name type="scientific">Neonectria magnoliae</name>
    <dbReference type="NCBI Taxonomy" id="2732573"/>
    <lineage>
        <taxon>Eukaryota</taxon>
        <taxon>Fungi</taxon>
        <taxon>Dikarya</taxon>
        <taxon>Ascomycota</taxon>
        <taxon>Pezizomycotina</taxon>
        <taxon>Sordariomycetes</taxon>
        <taxon>Hypocreomycetidae</taxon>
        <taxon>Hypocreales</taxon>
        <taxon>Nectriaceae</taxon>
        <taxon>Neonectria</taxon>
    </lineage>
</organism>
<name>A0ABR1IH81_9HYPO</name>
<sequence length="156" mass="17235">MSDNTDDKKQVKRETPGLSPLDTAIGQHAKVAETEEAVKASVEEILAALTESTNVMIRVTRSWKELMKSESASLWAATAEGETITLSPPHIKLKAFLKRVYEQKGTDGCGGRDFKGVAVLFWWRSPSQPDLGAITAPADENQLEEPAWRIEDLVIR</sequence>
<feature type="region of interest" description="Disordered" evidence="1">
    <location>
        <begin position="1"/>
        <end position="25"/>
    </location>
</feature>